<dbReference type="InterPro" id="IPR006206">
    <property type="entry name" value="Mevalonate/galactokinase"/>
</dbReference>
<feature type="domain" description="GHMP kinase C-terminal" evidence="13">
    <location>
        <begin position="300"/>
        <end position="366"/>
    </location>
</feature>
<gene>
    <name evidence="15" type="primary">galK</name>
    <name evidence="15" type="ORF">E1809_10200</name>
</gene>
<dbReference type="InterPro" id="IPR019539">
    <property type="entry name" value="GalKase_N"/>
</dbReference>
<evidence type="ECO:0000256" key="8">
    <source>
        <dbReference type="ARBA" id="ARBA00022842"/>
    </source>
</evidence>
<dbReference type="PANTHER" id="PTHR10457:SF7">
    <property type="entry name" value="GALACTOKINASE-RELATED"/>
    <property type="match status" value="1"/>
</dbReference>
<dbReference type="PROSITE" id="PS00106">
    <property type="entry name" value="GALACTOKINASE"/>
    <property type="match status" value="1"/>
</dbReference>
<dbReference type="Pfam" id="PF00288">
    <property type="entry name" value="GHMP_kinases_N"/>
    <property type="match status" value="1"/>
</dbReference>
<keyword evidence="7" id="KW-0067">ATP-binding</keyword>
<evidence type="ECO:0000313" key="16">
    <source>
        <dbReference type="Proteomes" id="UP000295511"/>
    </source>
</evidence>
<keyword evidence="10" id="KW-0119">Carbohydrate metabolism</keyword>
<keyword evidence="2" id="KW-0963">Cytoplasm</keyword>
<evidence type="ECO:0000256" key="5">
    <source>
        <dbReference type="ARBA" id="ARBA00022741"/>
    </source>
</evidence>
<evidence type="ECO:0000259" key="12">
    <source>
        <dbReference type="Pfam" id="PF00288"/>
    </source>
</evidence>
<evidence type="ECO:0000256" key="9">
    <source>
        <dbReference type="ARBA" id="ARBA00023144"/>
    </source>
</evidence>
<dbReference type="InterPro" id="IPR036554">
    <property type="entry name" value="GHMP_kinase_C_sf"/>
</dbReference>
<dbReference type="InterPro" id="IPR013750">
    <property type="entry name" value="GHMP_kinase_C_dom"/>
</dbReference>
<dbReference type="InterPro" id="IPR020568">
    <property type="entry name" value="Ribosomal_Su5_D2-typ_SF"/>
</dbReference>
<dbReference type="AlphaFoldDB" id="A0A4R5KLK1"/>
<dbReference type="SUPFAM" id="SSF54211">
    <property type="entry name" value="Ribosomal protein S5 domain 2-like"/>
    <property type="match status" value="1"/>
</dbReference>
<dbReference type="FunFam" id="3.30.70.890:FF:000001">
    <property type="entry name" value="Galactokinase"/>
    <property type="match status" value="1"/>
</dbReference>
<dbReference type="SUPFAM" id="SSF55060">
    <property type="entry name" value="GHMP Kinase, C-terminal domain"/>
    <property type="match status" value="1"/>
</dbReference>
<keyword evidence="4" id="KW-0479">Metal-binding</keyword>
<dbReference type="EMBL" id="SMRU01000010">
    <property type="protein sequence ID" value="TDF96463.1"/>
    <property type="molecule type" value="Genomic_DNA"/>
</dbReference>
<dbReference type="FunFam" id="3.30.230.10:FF:000017">
    <property type="entry name" value="Galactokinase"/>
    <property type="match status" value="1"/>
</dbReference>
<comment type="caution">
    <text evidence="15">The sequence shown here is derived from an EMBL/GenBank/DDBJ whole genome shotgun (WGS) entry which is preliminary data.</text>
</comment>
<dbReference type="Gene3D" id="3.30.70.890">
    <property type="entry name" value="GHMP kinase, C-terminal domain"/>
    <property type="match status" value="1"/>
</dbReference>
<name>A0A4R5KLK1_9MICC</name>
<evidence type="ECO:0000256" key="6">
    <source>
        <dbReference type="ARBA" id="ARBA00022777"/>
    </source>
</evidence>
<dbReference type="GO" id="GO:0004335">
    <property type="term" value="F:galactokinase activity"/>
    <property type="evidence" value="ECO:0007669"/>
    <property type="project" value="UniProtKB-UniRule"/>
</dbReference>
<keyword evidence="5" id="KW-0547">Nucleotide-binding</keyword>
<feature type="domain" description="Galactokinase N-terminal" evidence="14">
    <location>
        <begin position="15"/>
        <end position="63"/>
    </location>
</feature>
<organism evidence="15 16">
    <name type="scientific">Arthrobacter terricola</name>
    <dbReference type="NCBI Taxonomy" id="2547396"/>
    <lineage>
        <taxon>Bacteria</taxon>
        <taxon>Bacillati</taxon>
        <taxon>Actinomycetota</taxon>
        <taxon>Actinomycetes</taxon>
        <taxon>Micrococcales</taxon>
        <taxon>Micrococcaceae</taxon>
        <taxon>Arthrobacter</taxon>
    </lineage>
</organism>
<dbReference type="RefSeq" id="WP_133204119.1">
    <property type="nucleotide sequence ID" value="NZ_SMRU01000010.1"/>
</dbReference>
<evidence type="ECO:0000256" key="3">
    <source>
        <dbReference type="ARBA" id="ARBA00022679"/>
    </source>
</evidence>
<evidence type="ECO:0000256" key="4">
    <source>
        <dbReference type="ARBA" id="ARBA00022723"/>
    </source>
</evidence>
<dbReference type="Proteomes" id="UP000295511">
    <property type="component" value="Unassembled WGS sequence"/>
</dbReference>
<dbReference type="Pfam" id="PF10509">
    <property type="entry name" value="GalKase_gal_bdg"/>
    <property type="match status" value="1"/>
</dbReference>
<dbReference type="NCBIfam" id="TIGR00131">
    <property type="entry name" value="gal_kin"/>
    <property type="match status" value="1"/>
</dbReference>
<evidence type="ECO:0000256" key="11">
    <source>
        <dbReference type="NCBIfam" id="TIGR00131"/>
    </source>
</evidence>
<dbReference type="PANTHER" id="PTHR10457">
    <property type="entry name" value="MEVALONATE KINASE/GALACTOKINASE"/>
    <property type="match status" value="1"/>
</dbReference>
<keyword evidence="9" id="KW-0299">Galactose metabolism</keyword>
<keyword evidence="6 15" id="KW-0418">Kinase</keyword>
<dbReference type="GO" id="GO:0005524">
    <property type="term" value="F:ATP binding"/>
    <property type="evidence" value="ECO:0007669"/>
    <property type="project" value="UniProtKB-UniRule"/>
</dbReference>
<protein>
    <recommendedName>
        <fullName evidence="11">Galactokinase</fullName>
        <ecNumber evidence="11">2.7.1.6</ecNumber>
    </recommendedName>
</protein>
<dbReference type="InterPro" id="IPR019741">
    <property type="entry name" value="Galactokinase_CS"/>
</dbReference>
<evidence type="ECO:0000256" key="2">
    <source>
        <dbReference type="ARBA" id="ARBA00022490"/>
    </source>
</evidence>
<evidence type="ECO:0000256" key="1">
    <source>
        <dbReference type="ARBA" id="ARBA00006566"/>
    </source>
</evidence>
<evidence type="ECO:0000313" key="15">
    <source>
        <dbReference type="EMBL" id="TDF96463.1"/>
    </source>
</evidence>
<dbReference type="InterPro" id="IPR006204">
    <property type="entry name" value="GHMP_kinase_N_dom"/>
</dbReference>
<dbReference type="PRINTS" id="PR00959">
    <property type="entry name" value="MEVGALKINASE"/>
</dbReference>
<evidence type="ECO:0000259" key="13">
    <source>
        <dbReference type="Pfam" id="PF08544"/>
    </source>
</evidence>
<feature type="domain" description="GHMP kinase N-terminal" evidence="12">
    <location>
        <begin position="100"/>
        <end position="186"/>
    </location>
</feature>
<comment type="similarity">
    <text evidence="1">Belongs to the GHMP kinase family. GalK subfamily.</text>
</comment>
<evidence type="ECO:0000256" key="10">
    <source>
        <dbReference type="ARBA" id="ARBA00023277"/>
    </source>
</evidence>
<proteinExistence type="inferred from homology"/>
<reference evidence="15 16" key="1">
    <citation type="submission" date="2019-03" db="EMBL/GenBank/DDBJ databases">
        <title>Whole genome sequence of Arthrobacter sp JH1-1.</title>
        <authorList>
            <person name="Trinh H.N."/>
        </authorList>
    </citation>
    <scope>NUCLEOTIDE SEQUENCE [LARGE SCALE GENOMIC DNA]</scope>
    <source>
        <strain evidence="15 16">JH1-1</strain>
    </source>
</reference>
<evidence type="ECO:0000256" key="7">
    <source>
        <dbReference type="ARBA" id="ARBA00022840"/>
    </source>
</evidence>
<accession>A0A4R5KLK1</accession>
<dbReference type="GO" id="GO:0046872">
    <property type="term" value="F:metal ion binding"/>
    <property type="evidence" value="ECO:0007669"/>
    <property type="project" value="UniProtKB-KW"/>
</dbReference>
<dbReference type="Pfam" id="PF08544">
    <property type="entry name" value="GHMP_kinases_C"/>
    <property type="match status" value="1"/>
</dbReference>
<dbReference type="OrthoDB" id="250531at2"/>
<dbReference type="PRINTS" id="PR00473">
    <property type="entry name" value="GALCTOKINASE"/>
</dbReference>
<dbReference type="Gene3D" id="3.30.230.10">
    <property type="match status" value="1"/>
</dbReference>
<dbReference type="GO" id="GO:0006012">
    <property type="term" value="P:galactose metabolic process"/>
    <property type="evidence" value="ECO:0007669"/>
    <property type="project" value="UniProtKB-UniRule"/>
</dbReference>
<keyword evidence="3 15" id="KW-0808">Transferase</keyword>
<keyword evidence="16" id="KW-1185">Reference proteome</keyword>
<evidence type="ECO:0000259" key="14">
    <source>
        <dbReference type="Pfam" id="PF10509"/>
    </source>
</evidence>
<dbReference type="InterPro" id="IPR014721">
    <property type="entry name" value="Ribsml_uS5_D2-typ_fold_subgr"/>
</dbReference>
<dbReference type="PIRSF" id="PIRSF000530">
    <property type="entry name" value="Galactokinase"/>
    <property type="match status" value="1"/>
</dbReference>
<dbReference type="GO" id="GO:0005829">
    <property type="term" value="C:cytosol"/>
    <property type="evidence" value="ECO:0007669"/>
    <property type="project" value="TreeGrafter"/>
</dbReference>
<dbReference type="InterPro" id="IPR000705">
    <property type="entry name" value="Galactokinase"/>
</dbReference>
<sequence length="389" mass="40933">MTSTPDAPAVSALSEQFEAAFGSAPDGVWQAPGRVNLIGEHTDYNEGFVLPFAIDKTAKVALRLRGDSQIRLLSTFGAQGLVEADAAALVPGSAKGWTKYPLGVAWALQQRGIEVPGFDLLLDSDVPLGAGLSSSHAIESAVILALNELKEAGLRAEDMVLETQRAENEFVGAPTGIMDQSASLRGSAGHAVFLDCRDQSIQLVPFDAEDAGLVLLVIDTKVSHSHADGGYASRRESCELGAEVLGVSSLRDVGIGDLEEASGLLDETTFRRVRHVVTENDRVLQTVERLTSDGPGHIGLLLDASHASMRDDFEISCPELDLAVDTSRAHGAIGARMTGGGFGGSAIALTPVRHEQEVRDAVVRAFEAAGFTTPDIFTVVPAAGATRLI</sequence>
<keyword evidence="8" id="KW-0460">Magnesium</keyword>
<dbReference type="EC" id="2.7.1.6" evidence="11"/>